<reference evidence="1 2" key="1">
    <citation type="journal article" date="2018" name="Nat. Ecol. Evol.">
        <title>Pezizomycetes genomes reveal the molecular basis of ectomycorrhizal truffle lifestyle.</title>
        <authorList>
            <person name="Murat C."/>
            <person name="Payen T."/>
            <person name="Noel B."/>
            <person name="Kuo A."/>
            <person name="Morin E."/>
            <person name="Chen J."/>
            <person name="Kohler A."/>
            <person name="Krizsan K."/>
            <person name="Balestrini R."/>
            <person name="Da Silva C."/>
            <person name="Montanini B."/>
            <person name="Hainaut M."/>
            <person name="Levati E."/>
            <person name="Barry K.W."/>
            <person name="Belfiori B."/>
            <person name="Cichocki N."/>
            <person name="Clum A."/>
            <person name="Dockter R.B."/>
            <person name="Fauchery L."/>
            <person name="Guy J."/>
            <person name="Iotti M."/>
            <person name="Le Tacon F."/>
            <person name="Lindquist E.A."/>
            <person name="Lipzen A."/>
            <person name="Malagnac F."/>
            <person name="Mello A."/>
            <person name="Molinier V."/>
            <person name="Miyauchi S."/>
            <person name="Poulain J."/>
            <person name="Riccioni C."/>
            <person name="Rubini A."/>
            <person name="Sitrit Y."/>
            <person name="Splivallo R."/>
            <person name="Traeger S."/>
            <person name="Wang M."/>
            <person name="Zifcakova L."/>
            <person name="Wipf D."/>
            <person name="Zambonelli A."/>
            <person name="Paolocci F."/>
            <person name="Nowrousian M."/>
            <person name="Ottonello S."/>
            <person name="Baldrian P."/>
            <person name="Spatafora J.W."/>
            <person name="Henrissat B."/>
            <person name="Nagy L.G."/>
            <person name="Aury J.M."/>
            <person name="Wincker P."/>
            <person name="Grigoriev I.V."/>
            <person name="Bonfante P."/>
            <person name="Martin F.M."/>
        </authorList>
    </citation>
    <scope>NUCLEOTIDE SEQUENCE [LARGE SCALE GENOMIC DNA]</scope>
    <source>
        <strain evidence="1 2">RN42</strain>
    </source>
</reference>
<dbReference type="EMBL" id="ML120326">
    <property type="protein sequence ID" value="RPA70509.1"/>
    <property type="molecule type" value="Genomic_DNA"/>
</dbReference>
<keyword evidence="2" id="KW-1185">Reference proteome</keyword>
<gene>
    <name evidence="1" type="ORF">BJ508DRAFT_316454</name>
</gene>
<accession>A0A3N4H648</accession>
<proteinExistence type="predicted"/>
<name>A0A3N4H648_ASCIM</name>
<dbReference type="Proteomes" id="UP000275078">
    <property type="component" value="Unassembled WGS sequence"/>
</dbReference>
<dbReference type="AlphaFoldDB" id="A0A3N4H648"/>
<evidence type="ECO:0000313" key="1">
    <source>
        <dbReference type="EMBL" id="RPA70509.1"/>
    </source>
</evidence>
<protein>
    <submittedName>
        <fullName evidence="1">Uncharacterized protein</fullName>
    </submittedName>
</protein>
<feature type="non-terminal residue" evidence="1">
    <location>
        <position position="216"/>
    </location>
</feature>
<sequence>MDVDLPERNALQNDLEAVVDNHLASPDQQMGGNWPAGEQPMWMIRNYLDIPGSCRKAAGDYSSNRNYYCTNPGQEPANYERIPANRQAIVLEDRQWKDFKGIFFEVLGYFTPIDHYSKIKNMKENDLDDFFRILRLSPPAGYDEQKWAYLTRRLNNFFHKAHGEVISMFYSVLKDCLSQRRRIVELGVNNNGLTQRRNIACYVLDVDREGIDPNLA</sequence>
<evidence type="ECO:0000313" key="2">
    <source>
        <dbReference type="Proteomes" id="UP000275078"/>
    </source>
</evidence>
<organism evidence="1 2">
    <name type="scientific">Ascobolus immersus RN42</name>
    <dbReference type="NCBI Taxonomy" id="1160509"/>
    <lineage>
        <taxon>Eukaryota</taxon>
        <taxon>Fungi</taxon>
        <taxon>Dikarya</taxon>
        <taxon>Ascomycota</taxon>
        <taxon>Pezizomycotina</taxon>
        <taxon>Pezizomycetes</taxon>
        <taxon>Pezizales</taxon>
        <taxon>Ascobolaceae</taxon>
        <taxon>Ascobolus</taxon>
    </lineage>
</organism>